<sequence length="55" mass="6354">MDKDVRQWARVYQICQATKVTQHTKSQTLQMEIPCQQFEVVHIDMVGLLPPCSPP</sequence>
<dbReference type="Proteomes" id="UP001381693">
    <property type="component" value="Unassembled WGS sequence"/>
</dbReference>
<organism evidence="1 2">
    <name type="scientific">Halocaridina rubra</name>
    <name type="common">Hawaiian red shrimp</name>
    <dbReference type="NCBI Taxonomy" id="373956"/>
    <lineage>
        <taxon>Eukaryota</taxon>
        <taxon>Metazoa</taxon>
        <taxon>Ecdysozoa</taxon>
        <taxon>Arthropoda</taxon>
        <taxon>Crustacea</taxon>
        <taxon>Multicrustacea</taxon>
        <taxon>Malacostraca</taxon>
        <taxon>Eumalacostraca</taxon>
        <taxon>Eucarida</taxon>
        <taxon>Decapoda</taxon>
        <taxon>Pleocyemata</taxon>
        <taxon>Caridea</taxon>
        <taxon>Atyoidea</taxon>
        <taxon>Atyidae</taxon>
        <taxon>Halocaridina</taxon>
    </lineage>
</organism>
<dbReference type="AlphaFoldDB" id="A0AAN8X615"/>
<evidence type="ECO:0000313" key="1">
    <source>
        <dbReference type="EMBL" id="KAK7078571.1"/>
    </source>
</evidence>
<evidence type="ECO:0000313" key="2">
    <source>
        <dbReference type="Proteomes" id="UP001381693"/>
    </source>
</evidence>
<gene>
    <name evidence="1" type="ORF">SK128_000962</name>
</gene>
<name>A0AAN8X615_HALRR</name>
<feature type="non-terminal residue" evidence="1">
    <location>
        <position position="55"/>
    </location>
</feature>
<protein>
    <submittedName>
        <fullName evidence="1">Uncharacterized protein</fullName>
    </submittedName>
</protein>
<reference evidence="1 2" key="1">
    <citation type="submission" date="2023-11" db="EMBL/GenBank/DDBJ databases">
        <title>Halocaridina rubra genome assembly.</title>
        <authorList>
            <person name="Smith C."/>
        </authorList>
    </citation>
    <scope>NUCLEOTIDE SEQUENCE [LARGE SCALE GENOMIC DNA]</scope>
    <source>
        <strain evidence="1">EP-1</strain>
        <tissue evidence="1">Whole</tissue>
    </source>
</reference>
<proteinExistence type="predicted"/>
<accession>A0AAN8X615</accession>
<keyword evidence="2" id="KW-1185">Reference proteome</keyword>
<comment type="caution">
    <text evidence="1">The sequence shown here is derived from an EMBL/GenBank/DDBJ whole genome shotgun (WGS) entry which is preliminary data.</text>
</comment>
<dbReference type="EMBL" id="JAXCGZ010007766">
    <property type="protein sequence ID" value="KAK7078571.1"/>
    <property type="molecule type" value="Genomic_DNA"/>
</dbReference>